<comment type="caution">
    <text evidence="2">The sequence shown here is derived from an EMBL/GenBank/DDBJ whole genome shotgun (WGS) entry which is preliminary data.</text>
</comment>
<keyword evidence="1" id="KW-0472">Membrane</keyword>
<dbReference type="InterPro" id="IPR046494">
    <property type="entry name" value="DUF6587"/>
</dbReference>
<gene>
    <name evidence="2" type="ORF">DY926_08480</name>
</gene>
<keyword evidence="1" id="KW-0812">Transmembrane</keyword>
<dbReference type="AlphaFoldDB" id="A0A371Z0H9"/>
<evidence type="ECO:0000313" key="3">
    <source>
        <dbReference type="Proteomes" id="UP000262371"/>
    </source>
</evidence>
<accession>A0A371Z0H9</accession>
<evidence type="ECO:0000313" key="2">
    <source>
        <dbReference type="EMBL" id="RFD19988.1"/>
    </source>
</evidence>
<evidence type="ECO:0000256" key="1">
    <source>
        <dbReference type="SAM" id="Phobius"/>
    </source>
</evidence>
<name>A0A371Z0H9_9PROT</name>
<dbReference type="OrthoDB" id="7283109at2"/>
<sequence>MEAGTLLQTVLACGIVAACALYWAGRLFPTARQKGWGALAALLRRCHAPQALVRHAARRGLPRAAGGCGGCSACSGKNRPPES</sequence>
<keyword evidence="3" id="KW-1185">Reference proteome</keyword>
<dbReference type="RefSeq" id="WP_116702969.1">
    <property type="nucleotide sequence ID" value="NZ_QUWV01000065.1"/>
</dbReference>
<keyword evidence="1" id="KW-1133">Transmembrane helix</keyword>
<dbReference type="EMBL" id="QUWV01000065">
    <property type="protein sequence ID" value="RFD19988.1"/>
    <property type="molecule type" value="Genomic_DNA"/>
</dbReference>
<organism evidence="2 3">
    <name type="scientific">Komagataeibacter melaceti</name>
    <dbReference type="NCBI Taxonomy" id="2766577"/>
    <lineage>
        <taxon>Bacteria</taxon>
        <taxon>Pseudomonadati</taxon>
        <taxon>Pseudomonadota</taxon>
        <taxon>Alphaproteobacteria</taxon>
        <taxon>Acetobacterales</taxon>
        <taxon>Acetobacteraceae</taxon>
        <taxon>Komagataeibacter</taxon>
    </lineage>
</organism>
<feature type="transmembrane region" description="Helical" evidence="1">
    <location>
        <begin position="6"/>
        <end position="24"/>
    </location>
</feature>
<protein>
    <submittedName>
        <fullName evidence="2">Uncharacterized protein</fullName>
    </submittedName>
</protein>
<dbReference type="Proteomes" id="UP000262371">
    <property type="component" value="Unassembled WGS sequence"/>
</dbReference>
<dbReference type="Pfam" id="PF20228">
    <property type="entry name" value="DUF6587"/>
    <property type="match status" value="1"/>
</dbReference>
<proteinExistence type="predicted"/>
<reference evidence="2 3" key="1">
    <citation type="submission" date="2018-08" db="EMBL/GenBank/DDBJ databases">
        <title>Komagataeibacter sp. AV 382.</title>
        <authorList>
            <person name="Skraban J."/>
            <person name="Trcek J."/>
        </authorList>
    </citation>
    <scope>NUCLEOTIDE SEQUENCE [LARGE SCALE GENOMIC DNA]</scope>
    <source>
        <strain evidence="2 3">AV 382</strain>
    </source>
</reference>